<evidence type="ECO:0000313" key="10">
    <source>
        <dbReference type="EMBL" id="TGL55896.1"/>
    </source>
</evidence>
<dbReference type="SMART" id="SM00091">
    <property type="entry name" value="PAS"/>
    <property type="match status" value="1"/>
</dbReference>
<organism evidence="10 11">
    <name type="scientific">Leptospira ognonensis</name>
    <dbReference type="NCBI Taxonomy" id="2484945"/>
    <lineage>
        <taxon>Bacteria</taxon>
        <taxon>Pseudomonadati</taxon>
        <taxon>Spirochaetota</taxon>
        <taxon>Spirochaetia</taxon>
        <taxon>Leptospirales</taxon>
        <taxon>Leptospiraceae</taxon>
        <taxon>Leptospira</taxon>
    </lineage>
</organism>
<dbReference type="CDD" id="cd00130">
    <property type="entry name" value="PAS"/>
    <property type="match status" value="1"/>
</dbReference>
<evidence type="ECO:0000256" key="3">
    <source>
        <dbReference type="ARBA" id="ARBA00022553"/>
    </source>
</evidence>
<dbReference type="SMART" id="SM00387">
    <property type="entry name" value="HATPase_c"/>
    <property type="match status" value="1"/>
</dbReference>
<dbReference type="InterPro" id="IPR036890">
    <property type="entry name" value="HATPase_C_sf"/>
</dbReference>
<evidence type="ECO:0000256" key="1">
    <source>
        <dbReference type="ARBA" id="ARBA00000085"/>
    </source>
</evidence>
<evidence type="ECO:0000256" key="6">
    <source>
        <dbReference type="ARBA" id="ARBA00022777"/>
    </source>
</evidence>
<dbReference type="Gene3D" id="3.30.450.20">
    <property type="entry name" value="PAS domain"/>
    <property type="match status" value="1"/>
</dbReference>
<dbReference type="GO" id="GO:0005524">
    <property type="term" value="F:ATP binding"/>
    <property type="evidence" value="ECO:0007669"/>
    <property type="project" value="UniProtKB-KW"/>
</dbReference>
<dbReference type="InterPro" id="IPR011495">
    <property type="entry name" value="Sig_transdc_His_kin_sub2_dim/P"/>
</dbReference>
<dbReference type="Proteomes" id="UP000297693">
    <property type="component" value="Unassembled WGS sequence"/>
</dbReference>
<dbReference type="EMBL" id="RQGD01000047">
    <property type="protein sequence ID" value="TGL55896.1"/>
    <property type="molecule type" value="Genomic_DNA"/>
</dbReference>
<keyword evidence="3" id="KW-0597">Phosphoprotein</keyword>
<keyword evidence="5" id="KW-0547">Nucleotide-binding</keyword>
<proteinExistence type="predicted"/>
<evidence type="ECO:0000256" key="4">
    <source>
        <dbReference type="ARBA" id="ARBA00022679"/>
    </source>
</evidence>
<dbReference type="Pfam" id="PF07568">
    <property type="entry name" value="HisKA_2"/>
    <property type="match status" value="1"/>
</dbReference>
<dbReference type="PANTHER" id="PTHR41523">
    <property type="entry name" value="TWO-COMPONENT SYSTEM SENSOR PROTEIN"/>
    <property type="match status" value="1"/>
</dbReference>
<dbReference type="Pfam" id="PF02518">
    <property type="entry name" value="HATPase_c"/>
    <property type="match status" value="1"/>
</dbReference>
<dbReference type="PANTHER" id="PTHR41523:SF8">
    <property type="entry name" value="ETHYLENE RESPONSE SENSOR PROTEIN"/>
    <property type="match status" value="1"/>
</dbReference>
<feature type="domain" description="PAS" evidence="9">
    <location>
        <begin position="8"/>
        <end position="78"/>
    </location>
</feature>
<dbReference type="RefSeq" id="WP_135625536.1">
    <property type="nucleotide sequence ID" value="NZ_RQGD01000047.1"/>
</dbReference>
<name>A0A4R9JWS3_9LEPT</name>
<evidence type="ECO:0000259" key="9">
    <source>
        <dbReference type="PROSITE" id="PS50112"/>
    </source>
</evidence>
<dbReference type="Gene3D" id="3.30.565.10">
    <property type="entry name" value="Histidine kinase-like ATPase, C-terminal domain"/>
    <property type="match status" value="1"/>
</dbReference>
<dbReference type="InterPro" id="IPR005467">
    <property type="entry name" value="His_kinase_dom"/>
</dbReference>
<keyword evidence="7" id="KW-0067">ATP-binding</keyword>
<protein>
    <recommendedName>
        <fullName evidence="2">histidine kinase</fullName>
        <ecNumber evidence="2">2.7.13.3</ecNumber>
    </recommendedName>
</protein>
<feature type="domain" description="Histidine kinase" evidence="8">
    <location>
        <begin position="147"/>
        <end position="338"/>
    </location>
</feature>
<keyword evidence="4" id="KW-0808">Transferase</keyword>
<dbReference type="InterPro" id="IPR035965">
    <property type="entry name" value="PAS-like_dom_sf"/>
</dbReference>
<keyword evidence="6" id="KW-0418">Kinase</keyword>
<dbReference type="SUPFAM" id="SSF55874">
    <property type="entry name" value="ATPase domain of HSP90 chaperone/DNA topoisomerase II/histidine kinase"/>
    <property type="match status" value="1"/>
</dbReference>
<dbReference type="PROSITE" id="PS50109">
    <property type="entry name" value="HIS_KIN"/>
    <property type="match status" value="1"/>
</dbReference>
<dbReference type="EC" id="2.7.13.3" evidence="2"/>
<dbReference type="OrthoDB" id="9806821at2"/>
<dbReference type="AlphaFoldDB" id="A0A4R9JWS3"/>
<sequence length="338" mass="38409">MVTQKEIQSVHLSEIIDSAMDAIISLDSEFRVIIFNHAAEQMFGYHASEMLGKSLKKILPTDVQNKHDEILRRFILTASPNYRGKTHGKIRGVRSNGEEFPIEAAISKSQIDNEIILTAILRDVTEERKNNLKMEGLLKENDYILKEIHHRVKNNMFTIFSLLQMQSSEASSIEAKDSLIDAAGRVRSMMTLYDKLYRNEEMLQSLNLKEYLPTLTADIVGIFPSTSPIQIETDIYDVSLSIKQLTPLGIILNEFITNSMKHAFTGRENRKIKIQAFFENETVTIVYEDNGVGFHEDNIASNSRGFGLQMVNLLVSQLNGTIKSEKTEGTKFIIEFKI</sequence>
<keyword evidence="11" id="KW-1185">Reference proteome</keyword>
<dbReference type="InterPro" id="IPR000014">
    <property type="entry name" value="PAS"/>
</dbReference>
<evidence type="ECO:0000256" key="7">
    <source>
        <dbReference type="ARBA" id="ARBA00022840"/>
    </source>
</evidence>
<dbReference type="Pfam" id="PF13426">
    <property type="entry name" value="PAS_9"/>
    <property type="match status" value="1"/>
</dbReference>
<dbReference type="GO" id="GO:0004673">
    <property type="term" value="F:protein histidine kinase activity"/>
    <property type="evidence" value="ECO:0007669"/>
    <property type="project" value="UniProtKB-EC"/>
</dbReference>
<comment type="catalytic activity">
    <reaction evidence="1">
        <text>ATP + protein L-histidine = ADP + protein N-phospho-L-histidine.</text>
        <dbReference type="EC" id="2.7.13.3"/>
    </reaction>
</comment>
<gene>
    <name evidence="10" type="ORF">EHQ58_18415</name>
</gene>
<dbReference type="PROSITE" id="PS50112">
    <property type="entry name" value="PAS"/>
    <property type="match status" value="1"/>
</dbReference>
<evidence type="ECO:0000256" key="5">
    <source>
        <dbReference type="ARBA" id="ARBA00022741"/>
    </source>
</evidence>
<comment type="caution">
    <text evidence="10">The sequence shown here is derived from an EMBL/GenBank/DDBJ whole genome shotgun (WGS) entry which is preliminary data.</text>
</comment>
<accession>A0A4R9JWS3</accession>
<dbReference type="InterPro" id="IPR003594">
    <property type="entry name" value="HATPase_dom"/>
</dbReference>
<evidence type="ECO:0000313" key="11">
    <source>
        <dbReference type="Proteomes" id="UP000297693"/>
    </source>
</evidence>
<dbReference type="SUPFAM" id="SSF55785">
    <property type="entry name" value="PYP-like sensor domain (PAS domain)"/>
    <property type="match status" value="1"/>
</dbReference>
<dbReference type="NCBIfam" id="TIGR00229">
    <property type="entry name" value="sensory_box"/>
    <property type="match status" value="1"/>
</dbReference>
<evidence type="ECO:0000256" key="2">
    <source>
        <dbReference type="ARBA" id="ARBA00012438"/>
    </source>
</evidence>
<reference evidence="10" key="1">
    <citation type="journal article" date="2019" name="PLoS Negl. Trop. Dis.">
        <title>Revisiting the worldwide diversity of Leptospira species in the environment.</title>
        <authorList>
            <person name="Vincent A.T."/>
            <person name="Schiettekatte O."/>
            <person name="Bourhy P."/>
            <person name="Veyrier F.J."/>
            <person name="Picardeau M."/>
        </authorList>
    </citation>
    <scope>NUCLEOTIDE SEQUENCE [LARGE SCALE GENOMIC DNA]</scope>
    <source>
        <strain evidence="10">201702476</strain>
    </source>
</reference>
<evidence type="ECO:0000259" key="8">
    <source>
        <dbReference type="PROSITE" id="PS50109"/>
    </source>
</evidence>